<evidence type="ECO:0000256" key="1">
    <source>
        <dbReference type="SAM" id="Phobius"/>
    </source>
</evidence>
<reference evidence="3" key="1">
    <citation type="submission" date="2022-04" db="EMBL/GenBank/DDBJ databases">
        <title>Lysobacter sp. CAU 1642 isolated from sea sand.</title>
        <authorList>
            <person name="Kim W."/>
        </authorList>
    </citation>
    <scope>NUCLEOTIDE SEQUENCE</scope>
    <source>
        <strain evidence="3">CAU 1642</strain>
    </source>
</reference>
<proteinExistence type="predicted"/>
<gene>
    <name evidence="3" type="ORF">M0G41_10520</name>
</gene>
<protein>
    <submittedName>
        <fullName evidence="3">PH domain-containing protein</fullName>
    </submittedName>
</protein>
<keyword evidence="1" id="KW-1133">Transmembrane helix</keyword>
<feature type="domain" description="YdbS-like PH" evidence="2">
    <location>
        <begin position="56"/>
        <end position="121"/>
    </location>
</feature>
<name>A0ABT0GJB5_9GAMM</name>
<evidence type="ECO:0000259" key="2">
    <source>
        <dbReference type="Pfam" id="PF03703"/>
    </source>
</evidence>
<accession>A0ABT0GJB5</accession>
<dbReference type="PANTHER" id="PTHR37938">
    <property type="entry name" value="BLL0215 PROTEIN"/>
    <property type="match status" value="1"/>
</dbReference>
<dbReference type="Pfam" id="PF03703">
    <property type="entry name" value="bPH_2"/>
    <property type="match status" value="1"/>
</dbReference>
<organism evidence="3 4">
    <name type="scientific">Pseudomarimonas salicorniae</name>
    <dbReference type="NCBI Taxonomy" id="2933270"/>
    <lineage>
        <taxon>Bacteria</taxon>
        <taxon>Pseudomonadati</taxon>
        <taxon>Pseudomonadota</taxon>
        <taxon>Gammaproteobacteria</taxon>
        <taxon>Lysobacterales</taxon>
        <taxon>Lysobacteraceae</taxon>
        <taxon>Pseudomarimonas</taxon>
    </lineage>
</organism>
<dbReference type="InterPro" id="IPR005182">
    <property type="entry name" value="YdbS-like_PH"/>
</dbReference>
<evidence type="ECO:0000313" key="3">
    <source>
        <dbReference type="EMBL" id="MCK7594105.1"/>
    </source>
</evidence>
<keyword evidence="4" id="KW-1185">Reference proteome</keyword>
<dbReference type="Proteomes" id="UP001431449">
    <property type="component" value="Unassembled WGS sequence"/>
</dbReference>
<dbReference type="EMBL" id="JALNMH010000008">
    <property type="protein sequence ID" value="MCK7594105.1"/>
    <property type="molecule type" value="Genomic_DNA"/>
</dbReference>
<dbReference type="RefSeq" id="WP_248209093.1">
    <property type="nucleotide sequence ID" value="NZ_JALNMH010000008.1"/>
</dbReference>
<dbReference type="PANTHER" id="PTHR37938:SF1">
    <property type="entry name" value="BLL0215 PROTEIN"/>
    <property type="match status" value="1"/>
</dbReference>
<feature type="transmembrane region" description="Helical" evidence="1">
    <location>
        <begin position="20"/>
        <end position="47"/>
    </location>
</feature>
<keyword evidence="1" id="KW-0472">Membrane</keyword>
<evidence type="ECO:0000313" key="4">
    <source>
        <dbReference type="Proteomes" id="UP001431449"/>
    </source>
</evidence>
<sequence>MPAMSEQSVVRAEFNPLIRSYLLLSAALVMVMTIVGIPLALVWLLGIGQWWAGRYYRELECELDNESLRFRKGILFQVEKTIPLENIQDVTFIEGPLLRRFELSTLKFETAGSSGAQAGASDMQLTGIVGAAELRREILRRRNLLRRGGHEPASDATEPTLEMLTRISGQLDQVIALLRERP</sequence>
<comment type="caution">
    <text evidence="3">The sequence shown here is derived from an EMBL/GenBank/DDBJ whole genome shotgun (WGS) entry which is preliminary data.</text>
</comment>
<keyword evidence="1" id="KW-0812">Transmembrane</keyword>